<proteinExistence type="inferred from homology"/>
<dbReference type="GO" id="GO:0005737">
    <property type="term" value="C:cytoplasm"/>
    <property type="evidence" value="ECO:0007669"/>
    <property type="project" value="TreeGrafter"/>
</dbReference>
<dbReference type="InterPro" id="IPR020084">
    <property type="entry name" value="NUDIX_hydrolase_CS"/>
</dbReference>
<dbReference type="GO" id="GO:0016818">
    <property type="term" value="F:hydrolase activity, acting on acid anhydrides, in phosphorus-containing anhydrides"/>
    <property type="evidence" value="ECO:0007669"/>
    <property type="project" value="TreeGrafter"/>
</dbReference>
<evidence type="ECO:0000256" key="1">
    <source>
        <dbReference type="ARBA" id="ARBA00001946"/>
    </source>
</evidence>
<evidence type="ECO:0000313" key="8">
    <source>
        <dbReference type="Proteomes" id="UP000249739"/>
    </source>
</evidence>
<dbReference type="Proteomes" id="UP000249739">
    <property type="component" value="Unassembled WGS sequence"/>
</dbReference>
<evidence type="ECO:0000256" key="4">
    <source>
        <dbReference type="ARBA" id="ARBA00022801"/>
    </source>
</evidence>
<sequence>MLFFTKHLADCVILTHDNKILMQQHLESWGKYAGVLNLFGGHVEEGETIIQALIRELHEELGAIVEPSDVIFLGAVTEDETNHTELVHVHFWHDKENTITGCYEAEDRRYDTIGEALAHPKNHGLRQMGFVRG</sequence>
<comment type="caution">
    <text evidence="7">The sequence shown here is derived from an EMBL/GenBank/DDBJ whole genome shotgun (WGS) entry which is preliminary data.</text>
</comment>
<accession>A0A2W5FT05</accession>
<evidence type="ECO:0000256" key="2">
    <source>
        <dbReference type="ARBA" id="ARBA00005582"/>
    </source>
</evidence>
<dbReference type="PANTHER" id="PTHR43758">
    <property type="entry name" value="7,8-DIHYDRO-8-OXOGUANINE TRIPHOSPHATASE"/>
    <property type="match status" value="1"/>
</dbReference>
<dbReference type="PROSITE" id="PS51462">
    <property type="entry name" value="NUDIX"/>
    <property type="match status" value="1"/>
</dbReference>
<dbReference type="InterPro" id="IPR000086">
    <property type="entry name" value="NUDIX_hydrolase_dom"/>
</dbReference>
<evidence type="ECO:0000313" key="7">
    <source>
        <dbReference type="EMBL" id="PZP56947.1"/>
    </source>
</evidence>
<evidence type="ECO:0000256" key="3">
    <source>
        <dbReference type="ARBA" id="ARBA00022723"/>
    </source>
</evidence>
<gene>
    <name evidence="7" type="ORF">DI586_02020</name>
</gene>
<dbReference type="SUPFAM" id="SSF55811">
    <property type="entry name" value="Nudix"/>
    <property type="match status" value="1"/>
</dbReference>
<dbReference type="PANTHER" id="PTHR43758:SF8">
    <property type="entry name" value="8-OXO-DGTP DIPHOSPHATASE YTKD-RELATED"/>
    <property type="match status" value="1"/>
</dbReference>
<feature type="domain" description="Nudix hydrolase" evidence="6">
    <location>
        <begin position="5"/>
        <end position="133"/>
    </location>
</feature>
<dbReference type="GO" id="GO:0046872">
    <property type="term" value="F:metal ion binding"/>
    <property type="evidence" value="ECO:0007669"/>
    <property type="project" value="UniProtKB-KW"/>
</dbReference>
<protein>
    <submittedName>
        <fullName evidence="7">NUDIX hydrolase</fullName>
    </submittedName>
</protein>
<dbReference type="AlphaFoldDB" id="A0A2W5FT05"/>
<name>A0A2W5FT05_9BACT</name>
<dbReference type="InterPro" id="IPR015797">
    <property type="entry name" value="NUDIX_hydrolase-like_dom_sf"/>
</dbReference>
<dbReference type="Pfam" id="PF00293">
    <property type="entry name" value="NUDIX"/>
    <property type="match status" value="1"/>
</dbReference>
<keyword evidence="5" id="KW-0460">Magnesium</keyword>
<keyword evidence="4 7" id="KW-0378">Hydrolase</keyword>
<comment type="similarity">
    <text evidence="2">Belongs to the Nudix hydrolase family.</text>
</comment>
<comment type="cofactor">
    <cofactor evidence="1">
        <name>Mg(2+)</name>
        <dbReference type="ChEBI" id="CHEBI:18420"/>
    </cofactor>
</comment>
<dbReference type="PROSITE" id="PS00893">
    <property type="entry name" value="NUDIX_BOX"/>
    <property type="match status" value="1"/>
</dbReference>
<evidence type="ECO:0000259" key="6">
    <source>
        <dbReference type="PROSITE" id="PS51462"/>
    </source>
</evidence>
<keyword evidence="3" id="KW-0479">Metal-binding</keyword>
<reference evidence="7 8" key="1">
    <citation type="submission" date="2017-08" db="EMBL/GenBank/DDBJ databases">
        <title>Infants hospitalized years apart are colonized by the same room-sourced microbial strains.</title>
        <authorList>
            <person name="Brooks B."/>
            <person name="Olm M.R."/>
            <person name="Firek B.A."/>
            <person name="Baker R."/>
            <person name="Thomas B.C."/>
            <person name="Morowitz M.J."/>
            <person name="Banfield J.F."/>
        </authorList>
    </citation>
    <scope>NUCLEOTIDE SEQUENCE [LARGE SCALE GENOMIC DNA]</scope>
    <source>
        <strain evidence="7">S2_006_000_R2_64</strain>
    </source>
</reference>
<evidence type="ECO:0000256" key="5">
    <source>
        <dbReference type="ARBA" id="ARBA00022842"/>
    </source>
</evidence>
<dbReference type="Gene3D" id="3.90.79.10">
    <property type="entry name" value="Nucleoside Triphosphate Pyrophosphohydrolase"/>
    <property type="match status" value="1"/>
</dbReference>
<dbReference type="EMBL" id="QFOT01000011">
    <property type="protein sequence ID" value="PZP56947.1"/>
    <property type="molecule type" value="Genomic_DNA"/>
</dbReference>
<organism evidence="7 8">
    <name type="scientific">Micavibrio aeruginosavorus</name>
    <dbReference type="NCBI Taxonomy" id="349221"/>
    <lineage>
        <taxon>Bacteria</taxon>
        <taxon>Pseudomonadati</taxon>
        <taxon>Bdellovibrionota</taxon>
        <taxon>Bdellovibrionia</taxon>
        <taxon>Bdellovibrionales</taxon>
        <taxon>Pseudobdellovibrionaceae</taxon>
        <taxon>Micavibrio</taxon>
    </lineage>
</organism>